<name>A0A9P5SUE4_9FUNG</name>
<dbReference type="Gene3D" id="3.40.50.720">
    <property type="entry name" value="NAD(P)-binding Rossmann-like Domain"/>
    <property type="match status" value="1"/>
</dbReference>
<evidence type="ECO:0000313" key="4">
    <source>
        <dbReference type="EMBL" id="KAF9335537.1"/>
    </source>
</evidence>
<keyword evidence="2" id="KW-0560">Oxidoreductase</keyword>
<evidence type="ECO:0000259" key="3">
    <source>
        <dbReference type="Pfam" id="PF00107"/>
    </source>
</evidence>
<feature type="domain" description="Alcohol dehydrogenase-like C-terminal" evidence="3">
    <location>
        <begin position="11"/>
        <end position="144"/>
    </location>
</feature>
<evidence type="ECO:0000256" key="1">
    <source>
        <dbReference type="ARBA" id="ARBA00022857"/>
    </source>
</evidence>
<dbReference type="InterPro" id="IPR013149">
    <property type="entry name" value="ADH-like_C"/>
</dbReference>
<gene>
    <name evidence="4" type="primary">ETR1_2</name>
    <name evidence="4" type="ORF">BG006_011308</name>
</gene>
<dbReference type="SUPFAM" id="SSF51735">
    <property type="entry name" value="NAD(P)-binding Rossmann-fold domains"/>
    <property type="match status" value="1"/>
</dbReference>
<dbReference type="PANTHER" id="PTHR43981">
    <property type="entry name" value="ENOYL-[ACYL-CARRIER-PROTEIN] REDUCTASE, MITOCHONDRIAL"/>
    <property type="match status" value="1"/>
</dbReference>
<feature type="non-terminal residue" evidence="4">
    <location>
        <position position="207"/>
    </location>
</feature>
<protein>
    <submittedName>
        <fullName evidence="4">Mitochondrial 2-enoyl thioester reductase</fullName>
    </submittedName>
</protein>
<sequence length="207" mass="22713">DYIIQNGANSGVGEAVVQMARALGVKTINIIRNREGHEQVAARLRALGATHILTDDQLGKIETKDLVKSWLAQAQGKKEIKLGLNCVGGKATTEMARMLSKNGHLVTYGAMSRQPLILPASLQIFKNVHASGFWLTAWNDEHSTQERQEMIDAVLDTMDEPGHPFSEVNCTSNMWSLTETGDLQTRLLEVVQKATTAGNGKQVFVMK</sequence>
<dbReference type="CDD" id="cd08290">
    <property type="entry name" value="ETR"/>
    <property type="match status" value="1"/>
</dbReference>
<proteinExistence type="predicted"/>
<dbReference type="GO" id="GO:0006631">
    <property type="term" value="P:fatty acid metabolic process"/>
    <property type="evidence" value="ECO:0007669"/>
    <property type="project" value="TreeGrafter"/>
</dbReference>
<evidence type="ECO:0000313" key="5">
    <source>
        <dbReference type="Proteomes" id="UP000696485"/>
    </source>
</evidence>
<dbReference type="GO" id="GO:0016491">
    <property type="term" value="F:oxidoreductase activity"/>
    <property type="evidence" value="ECO:0007669"/>
    <property type="project" value="UniProtKB-KW"/>
</dbReference>
<evidence type="ECO:0000256" key="2">
    <source>
        <dbReference type="ARBA" id="ARBA00023002"/>
    </source>
</evidence>
<dbReference type="InterPro" id="IPR051034">
    <property type="entry name" value="Mito_Enoyl-ACP_Reductase"/>
</dbReference>
<accession>A0A9P5SUE4</accession>
<dbReference type="GO" id="GO:0005739">
    <property type="term" value="C:mitochondrion"/>
    <property type="evidence" value="ECO:0007669"/>
    <property type="project" value="TreeGrafter"/>
</dbReference>
<comment type="caution">
    <text evidence="4">The sequence shown here is derived from an EMBL/GenBank/DDBJ whole genome shotgun (WGS) entry which is preliminary data.</text>
</comment>
<dbReference type="Proteomes" id="UP000696485">
    <property type="component" value="Unassembled WGS sequence"/>
</dbReference>
<dbReference type="EMBL" id="JAAAUY010000096">
    <property type="protein sequence ID" value="KAF9335537.1"/>
    <property type="molecule type" value="Genomic_DNA"/>
</dbReference>
<keyword evidence="1" id="KW-0521">NADP</keyword>
<dbReference type="AlphaFoldDB" id="A0A9P5SUE4"/>
<dbReference type="PANTHER" id="PTHR43981:SF2">
    <property type="entry name" value="ENOYL-[ACYL-CARRIER-PROTEIN] REDUCTASE, MITOCHONDRIAL"/>
    <property type="match status" value="1"/>
</dbReference>
<keyword evidence="5" id="KW-1185">Reference proteome</keyword>
<reference evidence="4" key="1">
    <citation type="journal article" date="2020" name="Fungal Divers.">
        <title>Resolving the Mortierellaceae phylogeny through synthesis of multi-gene phylogenetics and phylogenomics.</title>
        <authorList>
            <person name="Vandepol N."/>
            <person name="Liber J."/>
            <person name="Desiro A."/>
            <person name="Na H."/>
            <person name="Kennedy M."/>
            <person name="Barry K."/>
            <person name="Grigoriev I.V."/>
            <person name="Miller A.N."/>
            <person name="O'Donnell K."/>
            <person name="Stajich J.E."/>
            <person name="Bonito G."/>
        </authorList>
    </citation>
    <scope>NUCLEOTIDE SEQUENCE</scope>
    <source>
        <strain evidence="4">NVP1</strain>
    </source>
</reference>
<dbReference type="Pfam" id="PF00107">
    <property type="entry name" value="ADH_zinc_N"/>
    <property type="match status" value="1"/>
</dbReference>
<dbReference type="InterPro" id="IPR036291">
    <property type="entry name" value="NAD(P)-bd_dom_sf"/>
</dbReference>
<organism evidence="4 5">
    <name type="scientific">Podila minutissima</name>
    <dbReference type="NCBI Taxonomy" id="64525"/>
    <lineage>
        <taxon>Eukaryota</taxon>
        <taxon>Fungi</taxon>
        <taxon>Fungi incertae sedis</taxon>
        <taxon>Mucoromycota</taxon>
        <taxon>Mortierellomycotina</taxon>
        <taxon>Mortierellomycetes</taxon>
        <taxon>Mortierellales</taxon>
        <taxon>Mortierellaceae</taxon>
        <taxon>Podila</taxon>
    </lineage>
</organism>